<dbReference type="Proteomes" id="UP000693970">
    <property type="component" value="Unassembled WGS sequence"/>
</dbReference>
<accession>A0A9K3KJ71</accession>
<feature type="region of interest" description="Disordered" evidence="1">
    <location>
        <begin position="1"/>
        <end position="48"/>
    </location>
</feature>
<proteinExistence type="predicted"/>
<keyword evidence="2" id="KW-1133">Transmembrane helix</keyword>
<organism evidence="3 4">
    <name type="scientific">Nitzschia inconspicua</name>
    <dbReference type="NCBI Taxonomy" id="303405"/>
    <lineage>
        <taxon>Eukaryota</taxon>
        <taxon>Sar</taxon>
        <taxon>Stramenopiles</taxon>
        <taxon>Ochrophyta</taxon>
        <taxon>Bacillariophyta</taxon>
        <taxon>Bacillariophyceae</taxon>
        <taxon>Bacillariophycidae</taxon>
        <taxon>Bacillariales</taxon>
        <taxon>Bacillariaceae</taxon>
        <taxon>Nitzschia</taxon>
    </lineage>
</organism>
<evidence type="ECO:0000313" key="4">
    <source>
        <dbReference type="Proteomes" id="UP000693970"/>
    </source>
</evidence>
<dbReference type="AlphaFoldDB" id="A0A9K3KJ71"/>
<evidence type="ECO:0000256" key="1">
    <source>
        <dbReference type="SAM" id="MobiDB-lite"/>
    </source>
</evidence>
<protein>
    <submittedName>
        <fullName evidence="3">Uncharacterized protein</fullName>
    </submittedName>
</protein>
<keyword evidence="4" id="KW-1185">Reference proteome</keyword>
<evidence type="ECO:0000256" key="2">
    <source>
        <dbReference type="SAM" id="Phobius"/>
    </source>
</evidence>
<dbReference type="EMBL" id="JAGRRH010000022">
    <property type="protein sequence ID" value="KAG7344719.1"/>
    <property type="molecule type" value="Genomic_DNA"/>
</dbReference>
<evidence type="ECO:0000313" key="3">
    <source>
        <dbReference type="EMBL" id="KAG7344719.1"/>
    </source>
</evidence>
<reference evidence="3" key="2">
    <citation type="submission" date="2021-04" db="EMBL/GenBank/DDBJ databases">
        <authorList>
            <person name="Podell S."/>
        </authorList>
    </citation>
    <scope>NUCLEOTIDE SEQUENCE</scope>
    <source>
        <strain evidence="3">Hildebrandi</strain>
    </source>
</reference>
<feature type="transmembrane region" description="Helical" evidence="2">
    <location>
        <begin position="64"/>
        <end position="84"/>
    </location>
</feature>
<comment type="caution">
    <text evidence="3">The sequence shown here is derived from an EMBL/GenBank/DDBJ whole genome shotgun (WGS) entry which is preliminary data.</text>
</comment>
<keyword evidence="2" id="KW-0472">Membrane</keyword>
<gene>
    <name evidence="3" type="ORF">IV203_032250</name>
</gene>
<name>A0A9K3KJ71_9STRA</name>
<keyword evidence="2" id="KW-0812">Transmembrane</keyword>
<sequence length="449" mass="50510">MQLKSSSTSFEDEETGLPTMEVQQKNNDEEDFDRSFSQSRDDSSSSASLLGAAETRRVRITKMVFFLVLAAAATITGVLIFQYASSNQEQEFVVGFTGSADELVVISQLNMQYKFSSLESLAISMTTAGIQGKDNGNTWPFFTHPNFEVEAGNVRRKSSFLVLFWSPFIDTTDGIEWQEYSIQHQDWLQTSYNTLGLIGITPPPIAECVFTNERQLDDESFEPVCLDFTYSETNPFFAPVWQTSPPIAQITNYNEGKNTMLIGTAVEVLLTGKAILSQTYEVTNSKDPESSWENLPTSYMIQPVFDTYDKNNMVGLLSALIPWSYFANILSVDGKGKGIFVFMDNPCGSNLTFYVQGPRVEWLGEGDLHDQRYNEYGVVANASAIQTIQGCPYTMHLYPSQEFESAYKDNSPDHDQSNNTKRCSLHLRMGRCSASKCFKESIEFHKMQQ</sequence>
<reference evidence="3" key="1">
    <citation type="journal article" date="2021" name="Sci. Rep.">
        <title>Diploid genomic architecture of Nitzschia inconspicua, an elite biomass production diatom.</title>
        <authorList>
            <person name="Oliver A."/>
            <person name="Podell S."/>
            <person name="Pinowska A."/>
            <person name="Traller J.C."/>
            <person name="Smith S.R."/>
            <person name="McClure R."/>
            <person name="Beliaev A."/>
            <person name="Bohutskyi P."/>
            <person name="Hill E.A."/>
            <person name="Rabines A."/>
            <person name="Zheng H."/>
            <person name="Allen L.Z."/>
            <person name="Kuo A."/>
            <person name="Grigoriev I.V."/>
            <person name="Allen A.E."/>
            <person name="Hazlebeck D."/>
            <person name="Allen E.E."/>
        </authorList>
    </citation>
    <scope>NUCLEOTIDE SEQUENCE</scope>
    <source>
        <strain evidence="3">Hildebrandi</strain>
    </source>
</reference>